<name>A0A2P2MTF5_RHIMU</name>
<reference evidence="2" key="1">
    <citation type="submission" date="2018-02" db="EMBL/GenBank/DDBJ databases">
        <title>Rhizophora mucronata_Transcriptome.</title>
        <authorList>
            <person name="Meera S.P."/>
            <person name="Sreeshan A."/>
            <person name="Augustine A."/>
        </authorList>
    </citation>
    <scope>NUCLEOTIDE SEQUENCE</scope>
    <source>
        <tissue evidence="2">Leaf</tissue>
    </source>
</reference>
<accession>A0A2P2MTF5</accession>
<feature type="transmembrane region" description="Helical" evidence="1">
    <location>
        <begin position="13"/>
        <end position="33"/>
    </location>
</feature>
<keyword evidence="1" id="KW-0472">Membrane</keyword>
<evidence type="ECO:0000313" key="2">
    <source>
        <dbReference type="EMBL" id="MBX33488.1"/>
    </source>
</evidence>
<keyword evidence="1" id="KW-0812">Transmembrane</keyword>
<dbReference type="AlphaFoldDB" id="A0A2P2MTF5"/>
<dbReference type="EMBL" id="GGEC01053004">
    <property type="protein sequence ID" value="MBX33488.1"/>
    <property type="molecule type" value="Transcribed_RNA"/>
</dbReference>
<evidence type="ECO:0000256" key="1">
    <source>
        <dbReference type="SAM" id="Phobius"/>
    </source>
</evidence>
<feature type="transmembrane region" description="Helical" evidence="1">
    <location>
        <begin position="54"/>
        <end position="74"/>
    </location>
</feature>
<keyword evidence="1" id="KW-1133">Transmembrane helix</keyword>
<proteinExistence type="predicted"/>
<sequence length="77" mass="8656">MIAFYVIMHAKCAVRLIVIYLISNFVVKEICAFKGNYWNLMSFQFVAAQVKLETLLLCSLLGSLISPFGLMQIFGSS</sequence>
<protein>
    <submittedName>
        <fullName evidence="2">Autophagy-related protein</fullName>
    </submittedName>
</protein>
<organism evidence="2">
    <name type="scientific">Rhizophora mucronata</name>
    <name type="common">Asiatic mangrove</name>
    <dbReference type="NCBI Taxonomy" id="61149"/>
    <lineage>
        <taxon>Eukaryota</taxon>
        <taxon>Viridiplantae</taxon>
        <taxon>Streptophyta</taxon>
        <taxon>Embryophyta</taxon>
        <taxon>Tracheophyta</taxon>
        <taxon>Spermatophyta</taxon>
        <taxon>Magnoliopsida</taxon>
        <taxon>eudicotyledons</taxon>
        <taxon>Gunneridae</taxon>
        <taxon>Pentapetalae</taxon>
        <taxon>rosids</taxon>
        <taxon>fabids</taxon>
        <taxon>Malpighiales</taxon>
        <taxon>Rhizophoraceae</taxon>
        <taxon>Rhizophora</taxon>
    </lineage>
</organism>